<dbReference type="Gene3D" id="3.30.50.10">
    <property type="entry name" value="Erythroid Transcription Factor GATA-1, subunit A"/>
    <property type="match status" value="1"/>
</dbReference>
<feature type="region of interest" description="Disordered" evidence="1">
    <location>
        <begin position="1070"/>
        <end position="1127"/>
    </location>
</feature>
<feature type="region of interest" description="Disordered" evidence="1">
    <location>
        <begin position="804"/>
        <end position="853"/>
    </location>
</feature>
<feature type="compositionally biased region" description="Low complexity" evidence="1">
    <location>
        <begin position="655"/>
        <end position="688"/>
    </location>
</feature>
<evidence type="ECO:0000256" key="1">
    <source>
        <dbReference type="SAM" id="MobiDB-lite"/>
    </source>
</evidence>
<dbReference type="PANTHER" id="PTHR39147">
    <property type="entry name" value="PROTEIN SPT21"/>
    <property type="match status" value="1"/>
</dbReference>
<feature type="compositionally biased region" description="Pro residues" evidence="1">
    <location>
        <begin position="529"/>
        <end position="538"/>
    </location>
</feature>
<dbReference type="InterPro" id="IPR057725">
    <property type="entry name" value="Ams2-SPT21_N"/>
</dbReference>
<keyword evidence="4" id="KW-1185">Reference proteome</keyword>
<feature type="compositionally biased region" description="Basic and acidic residues" evidence="1">
    <location>
        <begin position="968"/>
        <end position="978"/>
    </location>
</feature>
<feature type="compositionally biased region" description="Pro residues" evidence="1">
    <location>
        <begin position="818"/>
        <end position="835"/>
    </location>
</feature>
<proteinExistence type="predicted"/>
<feature type="compositionally biased region" description="Low complexity" evidence="1">
    <location>
        <begin position="808"/>
        <end position="817"/>
    </location>
</feature>
<dbReference type="eggNOG" id="ENOG502QUGJ">
    <property type="taxonomic scope" value="Eukaryota"/>
</dbReference>
<dbReference type="InterPro" id="IPR013088">
    <property type="entry name" value="Znf_NHR/GATA"/>
</dbReference>
<dbReference type="GO" id="GO:0030466">
    <property type="term" value="P:silent mating-type cassette heterochromatin formation"/>
    <property type="evidence" value="ECO:0007669"/>
    <property type="project" value="TreeGrafter"/>
</dbReference>
<feature type="compositionally biased region" description="Low complexity" evidence="1">
    <location>
        <begin position="544"/>
        <end position="553"/>
    </location>
</feature>
<dbReference type="HOGENOM" id="CLU_001743_2_0_1"/>
<sequence>MASPSGNAWMAAPAGQQLPGAISASEAEEMGLQVRTMGLKVHYTFDKDSRVNCLARWPQQLQVQAIPISDVSWIGVIDLRTCLQAIAQCSPEILSQNEHDYTIYAYDYSEPDTPLVGQGMLSWALDLSGPPASTDDGSKMVTGRVSKNVLAIFGNGVRETLEVKLKLTEVPRPTRSDMLGPADGSQTRGAPTPTDTTEWNSFLQSNPNLGRSANVAAVQSPGLASVRPDMSYFQQQRPPSAASRPGSRPGSRQSSMPPSLLAKPAHPLPVSRMGSMGTGSPPPTAGTVDEPVAASTPPAEPVKLRSDAGRRPSSRPSSRTRSKVPTGRPRGRPRKQQPADGNTSAAEEQPTDQDPDDGSKRKRVKTTKANYPTKTSLDMPPDSLRVAASTSGSLRTLRPIMAAPPSGNEGGGAGGPAAHLQELPRAPTPVPQGVPPSQHHVRKMLAQKSRRESMVDLERNAFREQEGLYSRSAADTRSIDTRSVDGRSPTESIAPSPENYTPDDSPAEIGSSPPVPRSTTYVPQSSPMPSSPILPPMPRRPDTDSGFMSGSMDDMFDDDDCLNETVIQPPVQTPKEFAAPTPSTAAPEPAANTAPGSFTATNAAPASNAAASQPPPSREGASRPAEQYSFMAINPGPPELLPMTSIYDPPKARPPKAQKAASVGGKSSSASQKRAYSEPAQPQQPQEQHGMSFDASHCPNAQSATSMGWQTTPTEVNTPTPTEVATPMPPTTAGSQGPDVAEDLADLARLIAAEDDLDAAVGATLQMAAANGSSSNDGQMMSQLRLPQSMPQRLPEFFSRAARDSMTSASAGPSVPASDPPAPLPLALPAMPPAPTAFSEAPCPPSDTDQPRSNKNLVRKAAIRERLQKAIESGEMPPFCQNCGAIETPTWRKMWTQDHEGEPGYHEYSEKPGHVTAIDVLNRDDDGKPTKHRLVKKALGPTEDSKQWTQMLLCNPCGIWLGKFKSHRPSDRWEKDASRLNQPKRKRDAKSGGGGSRSRKSRTKSDPQLQPTSEAYFTTDPAGLAELDEINIQGTLPSAYMPTARSAAAEPRSMDEVVAAASAMATELTEATAETRRREQRQQQHQPDFDAGSNRGPASGGGSVGRQGLRSAQSKGSGTAKSPIAVDDPIFGATRRLLFPSPRKDGMPKVLGELDANIGTPTGGAKTLASKLGNGGSGDGESISTRQSKDEMVDLFGTPPPPATRPSTPPPRLIVAGDGSSATASSGPFKTPTRPTPSHRPMTRSITKSIRSVAHCPLSPSEALTALQRTPSKTPRAALAGSNMRRPTGATPGRQNMHNQHGGSFQLCDMTFDTPFTSTLNQLLSEANEFTTGSPSHGLGELDLVSLGSLDGEEMHGGTYHGSVGNIDFSSYLDTDLTMPSTSPLLGRKSAGHSNRHHQVTFGGALTVDSDALWTDFSGAGFPNDPMEEDV</sequence>
<feature type="region of interest" description="Disordered" evidence="1">
    <location>
        <begin position="233"/>
        <end position="741"/>
    </location>
</feature>
<feature type="region of interest" description="Disordered" evidence="1">
    <location>
        <begin position="1268"/>
        <end position="1294"/>
    </location>
</feature>
<feature type="compositionally biased region" description="Low complexity" evidence="1">
    <location>
        <begin position="711"/>
        <end position="726"/>
    </location>
</feature>
<feature type="domain" description="Ams2/SPT21 N-terminal" evidence="2">
    <location>
        <begin position="32"/>
        <end position="170"/>
    </location>
</feature>
<dbReference type="GO" id="GO:0000183">
    <property type="term" value="P:rDNA heterochromatin formation"/>
    <property type="evidence" value="ECO:0007669"/>
    <property type="project" value="TreeGrafter"/>
</dbReference>
<feature type="compositionally biased region" description="Basic and acidic residues" evidence="1">
    <location>
        <begin position="449"/>
        <end position="466"/>
    </location>
</feature>
<feature type="compositionally biased region" description="Basic and acidic residues" evidence="1">
    <location>
        <begin position="1073"/>
        <end position="1082"/>
    </location>
</feature>
<dbReference type="STRING" id="655863.F0XEA0"/>
<feature type="compositionally biased region" description="Low complexity" evidence="1">
    <location>
        <begin position="1216"/>
        <end position="1227"/>
    </location>
</feature>
<evidence type="ECO:0000313" key="3">
    <source>
        <dbReference type="EMBL" id="EFX04554.1"/>
    </source>
</evidence>
<evidence type="ECO:0000313" key="4">
    <source>
        <dbReference type="Proteomes" id="UP000007796"/>
    </source>
</evidence>
<dbReference type="RefSeq" id="XP_014174036.1">
    <property type="nucleotide sequence ID" value="XM_014318561.1"/>
</dbReference>
<dbReference type="InParanoid" id="F0XEA0"/>
<feature type="region of interest" description="Disordered" evidence="1">
    <location>
        <begin position="1216"/>
        <end position="1242"/>
    </location>
</feature>
<feature type="region of interest" description="Disordered" evidence="1">
    <location>
        <begin position="968"/>
        <end position="1014"/>
    </location>
</feature>
<feature type="region of interest" description="Disordered" evidence="1">
    <location>
        <begin position="1158"/>
        <end position="1186"/>
    </location>
</feature>
<accession>F0XEA0</accession>
<feature type="compositionally biased region" description="Polar residues" evidence="1">
    <location>
        <begin position="699"/>
        <end position="710"/>
    </location>
</feature>
<feature type="compositionally biased region" description="Polar residues" evidence="1">
    <location>
        <begin position="184"/>
        <end position="208"/>
    </location>
</feature>
<feature type="compositionally biased region" description="Polar residues" evidence="1">
    <location>
        <begin position="367"/>
        <end position="376"/>
    </location>
</feature>
<dbReference type="SUPFAM" id="SSF57716">
    <property type="entry name" value="Glucocorticoid receptor-like (DNA-binding domain)"/>
    <property type="match status" value="1"/>
</dbReference>
<dbReference type="GO" id="GO:0008270">
    <property type="term" value="F:zinc ion binding"/>
    <property type="evidence" value="ECO:0007669"/>
    <property type="project" value="InterPro"/>
</dbReference>
<dbReference type="Pfam" id="PF25823">
    <property type="entry name" value="Ams2-SPT21_N"/>
    <property type="match status" value="1"/>
</dbReference>
<dbReference type="OrthoDB" id="3199820at2759"/>
<dbReference type="PANTHER" id="PTHR39147:SF1">
    <property type="entry name" value="PROTEIN SPT21"/>
    <property type="match status" value="1"/>
</dbReference>
<dbReference type="GO" id="GO:0006357">
    <property type="term" value="P:regulation of transcription by RNA polymerase II"/>
    <property type="evidence" value="ECO:0007669"/>
    <property type="project" value="TreeGrafter"/>
</dbReference>
<feature type="region of interest" description="Disordered" evidence="1">
    <location>
        <begin position="172"/>
        <end position="208"/>
    </location>
</feature>
<gene>
    <name evidence="3" type="ORF">CMQ_1482</name>
</gene>
<organism evidence="4">
    <name type="scientific">Grosmannia clavigera (strain kw1407 / UAMH 11150)</name>
    <name type="common">Blue stain fungus</name>
    <name type="synonym">Graphiocladiella clavigera</name>
    <dbReference type="NCBI Taxonomy" id="655863"/>
    <lineage>
        <taxon>Eukaryota</taxon>
        <taxon>Fungi</taxon>
        <taxon>Dikarya</taxon>
        <taxon>Ascomycota</taxon>
        <taxon>Pezizomycotina</taxon>
        <taxon>Sordariomycetes</taxon>
        <taxon>Sordariomycetidae</taxon>
        <taxon>Ophiostomatales</taxon>
        <taxon>Ophiostomataceae</taxon>
        <taxon>Leptographium</taxon>
    </lineage>
</organism>
<dbReference type="EMBL" id="GL629765">
    <property type="protein sequence ID" value="EFX04554.1"/>
    <property type="molecule type" value="Genomic_DNA"/>
</dbReference>
<feature type="compositionally biased region" description="Low complexity" evidence="1">
    <location>
        <begin position="236"/>
        <end position="259"/>
    </location>
</feature>
<feature type="compositionally biased region" description="Polar residues" evidence="1">
    <location>
        <begin position="1110"/>
        <end position="1120"/>
    </location>
</feature>
<protein>
    <submittedName>
        <fullName evidence="3">Gata transcription factor</fullName>
    </submittedName>
</protein>
<feature type="compositionally biased region" description="Low complexity" evidence="1">
    <location>
        <begin position="578"/>
        <end position="612"/>
    </location>
</feature>
<dbReference type="GeneID" id="25974365"/>
<dbReference type="InterPro" id="IPR042403">
    <property type="entry name" value="Spt21/Ams2"/>
</dbReference>
<reference evidence="3 4" key="1">
    <citation type="journal article" date="2011" name="Proc. Natl. Acad. Sci. U.S.A.">
        <title>Genome and transcriptome analyses of the mountain pine beetle-fungal symbiont Grosmannia clavigera, a lodgepole pine pathogen.</title>
        <authorList>
            <person name="DiGuistini S."/>
            <person name="Wang Y."/>
            <person name="Liao N.Y."/>
            <person name="Taylor G."/>
            <person name="Tanguay P."/>
            <person name="Feau N."/>
            <person name="Henrissat B."/>
            <person name="Chan S.K."/>
            <person name="Hesse-Orce U."/>
            <person name="Alamouti S.M."/>
            <person name="Tsui C.K.M."/>
            <person name="Docking R.T."/>
            <person name="Levasseur A."/>
            <person name="Haridas S."/>
            <person name="Robertson G."/>
            <person name="Birol I."/>
            <person name="Holt R.A."/>
            <person name="Marra M.A."/>
            <person name="Hamelin R.C."/>
            <person name="Hirst M."/>
            <person name="Jones S.J.M."/>
            <person name="Bohlmann J."/>
            <person name="Breuil C."/>
        </authorList>
    </citation>
    <scope>NUCLEOTIDE SEQUENCE [LARGE SCALE GENOMIC DNA]</scope>
    <source>
        <strain evidence="4">kw1407 / UAMH 11150</strain>
    </source>
</reference>
<name>F0XEA0_GROCL</name>
<evidence type="ECO:0000259" key="2">
    <source>
        <dbReference type="Pfam" id="PF25823"/>
    </source>
</evidence>
<dbReference type="Proteomes" id="UP000007796">
    <property type="component" value="Unassembled WGS sequence"/>
</dbReference>